<proteinExistence type="predicted"/>
<evidence type="ECO:0000313" key="1">
    <source>
        <dbReference type="EMBL" id="EYC41040.1"/>
    </source>
</evidence>
<protein>
    <submittedName>
        <fullName evidence="1">Uncharacterized protein</fullName>
    </submittedName>
</protein>
<sequence>MRSYHVEASEVCAAPSPHLIIYEDSLALAPVRWEWVARLQIANICQCSRKGGLGTASALWTGDSELWMVKADAELGLWKKVNMQDEERHIALQQYANFIKDLSENATVQDAGSGINNYVAYVARFMLVAMRARQRYGRDVTFDDMIFSCAIIDDFFRGLKFVSCSVRLGFAKALMHMMNFLLEKSNFCLYHGFCGIRSF</sequence>
<reference evidence="2" key="1">
    <citation type="journal article" date="2015" name="Nat. Genet.">
        <title>The genome and transcriptome of the zoonotic hookworm Ancylostoma ceylanicum identify infection-specific gene families.</title>
        <authorList>
            <person name="Schwarz E.M."/>
            <person name="Hu Y."/>
            <person name="Antoshechkin I."/>
            <person name="Miller M.M."/>
            <person name="Sternberg P.W."/>
            <person name="Aroian R.V."/>
        </authorList>
    </citation>
    <scope>NUCLEOTIDE SEQUENCE</scope>
    <source>
        <strain evidence="2">HY135</strain>
    </source>
</reference>
<keyword evidence="2" id="KW-1185">Reference proteome</keyword>
<dbReference type="Proteomes" id="UP000024635">
    <property type="component" value="Unassembled WGS sequence"/>
</dbReference>
<evidence type="ECO:0000313" key="2">
    <source>
        <dbReference type="Proteomes" id="UP000024635"/>
    </source>
</evidence>
<accession>A0A016WN41</accession>
<name>A0A016WN41_9BILA</name>
<gene>
    <name evidence="1" type="primary">Acey_s0584.g306</name>
    <name evidence="1" type="ORF">Y032_0584g306</name>
</gene>
<comment type="caution">
    <text evidence="1">The sequence shown here is derived from an EMBL/GenBank/DDBJ whole genome shotgun (WGS) entry which is preliminary data.</text>
</comment>
<dbReference type="AlphaFoldDB" id="A0A016WN41"/>
<dbReference type="EMBL" id="JARK01000184">
    <property type="protein sequence ID" value="EYC41040.1"/>
    <property type="molecule type" value="Genomic_DNA"/>
</dbReference>
<organism evidence="1 2">
    <name type="scientific">Ancylostoma ceylanicum</name>
    <dbReference type="NCBI Taxonomy" id="53326"/>
    <lineage>
        <taxon>Eukaryota</taxon>
        <taxon>Metazoa</taxon>
        <taxon>Ecdysozoa</taxon>
        <taxon>Nematoda</taxon>
        <taxon>Chromadorea</taxon>
        <taxon>Rhabditida</taxon>
        <taxon>Rhabditina</taxon>
        <taxon>Rhabditomorpha</taxon>
        <taxon>Strongyloidea</taxon>
        <taxon>Ancylostomatidae</taxon>
        <taxon>Ancylostomatinae</taxon>
        <taxon>Ancylostoma</taxon>
    </lineage>
</organism>